<reference evidence="3" key="1">
    <citation type="submission" date="2023-07" db="EMBL/GenBank/DDBJ databases">
        <title>Black Yeasts Isolated from many extreme environments.</title>
        <authorList>
            <person name="Coleine C."/>
            <person name="Stajich J.E."/>
            <person name="Selbmann L."/>
        </authorList>
    </citation>
    <scope>NUCLEOTIDE SEQUENCE</scope>
    <source>
        <strain evidence="3">CCFEE 5485</strain>
    </source>
</reference>
<comment type="caution">
    <text evidence="3">The sequence shown here is derived from an EMBL/GenBank/DDBJ whole genome shotgun (WGS) entry which is preliminary data.</text>
</comment>
<accession>A0AAE1C657</accession>
<feature type="signal peptide" evidence="2">
    <location>
        <begin position="1"/>
        <end position="15"/>
    </location>
</feature>
<sequence length="374" mass="42413">MAFFALLSRVVDVSTATIQARPTRDNCIFNTGMVLVPNLTMRTYSWNVPPAHTKGQMWATNAQLISLTNGCDMGIYAKISDDWSFCARDDDIWATWNCSYTGDQDYPADSWNASELVDDLARLSLLYGNRSRFTCTWDELDNTRFTQLVAWSASLGNTTGVFDIKACVDKTAGEMETKQMYCMSCSLNSPSPETKAIMSSFSPYMTIKEWADVWQGTMYQGFRCCVPLPDDDKRQGCLLYPTWIPDWLIGLSIGFVTICIATTIYYAILQYQLHHHSDKDLVKYMPIGPWEWMAQAVVEAEHTDNVRKQDLKKWYIVPNGRGGVQIEHQRPAAVNHKGRGEDKDVEMKPLTAEHEEEPAVTPLEQLNMDVRGSM</sequence>
<keyword evidence="2" id="KW-0732">Signal</keyword>
<gene>
    <name evidence="3" type="ORF">LTR78_001100</name>
</gene>
<dbReference type="EMBL" id="JAUTXT010000002">
    <property type="protein sequence ID" value="KAK3679539.1"/>
    <property type="molecule type" value="Genomic_DNA"/>
</dbReference>
<feature type="transmembrane region" description="Helical" evidence="1">
    <location>
        <begin position="247"/>
        <end position="269"/>
    </location>
</feature>
<evidence type="ECO:0000256" key="2">
    <source>
        <dbReference type="SAM" id="SignalP"/>
    </source>
</evidence>
<keyword evidence="1" id="KW-0812">Transmembrane</keyword>
<dbReference type="Proteomes" id="UP001274830">
    <property type="component" value="Unassembled WGS sequence"/>
</dbReference>
<proteinExistence type="predicted"/>
<keyword evidence="1" id="KW-1133">Transmembrane helix</keyword>
<name>A0AAE1C657_9PEZI</name>
<evidence type="ECO:0000313" key="3">
    <source>
        <dbReference type="EMBL" id="KAK3679539.1"/>
    </source>
</evidence>
<keyword evidence="4" id="KW-1185">Reference proteome</keyword>
<evidence type="ECO:0000256" key="1">
    <source>
        <dbReference type="SAM" id="Phobius"/>
    </source>
</evidence>
<organism evidence="3 4">
    <name type="scientific">Recurvomyces mirabilis</name>
    <dbReference type="NCBI Taxonomy" id="574656"/>
    <lineage>
        <taxon>Eukaryota</taxon>
        <taxon>Fungi</taxon>
        <taxon>Dikarya</taxon>
        <taxon>Ascomycota</taxon>
        <taxon>Pezizomycotina</taxon>
        <taxon>Dothideomycetes</taxon>
        <taxon>Dothideomycetidae</taxon>
        <taxon>Mycosphaerellales</taxon>
        <taxon>Teratosphaeriaceae</taxon>
        <taxon>Recurvomyces</taxon>
    </lineage>
</organism>
<dbReference type="AlphaFoldDB" id="A0AAE1C657"/>
<protein>
    <submittedName>
        <fullName evidence="3">Uncharacterized protein</fullName>
    </submittedName>
</protein>
<keyword evidence="1" id="KW-0472">Membrane</keyword>
<feature type="chain" id="PRO_5042257517" evidence="2">
    <location>
        <begin position="16"/>
        <end position="374"/>
    </location>
</feature>
<evidence type="ECO:0000313" key="4">
    <source>
        <dbReference type="Proteomes" id="UP001274830"/>
    </source>
</evidence>